<dbReference type="RefSeq" id="WP_011081072.1">
    <property type="nucleotide sequence ID" value="NZ_AP026553.1"/>
</dbReference>
<dbReference type="Proteomes" id="UP000237466">
    <property type="component" value="Unassembled WGS sequence"/>
</dbReference>
<name>A0A2S3QXK7_VIBVL</name>
<keyword evidence="1" id="KW-0472">Membrane</keyword>
<dbReference type="EMBL" id="PDGH01000135">
    <property type="protein sequence ID" value="POB43117.1"/>
    <property type="molecule type" value="Genomic_DNA"/>
</dbReference>
<organism evidence="2 3">
    <name type="scientific">Vibrio vulnificus</name>
    <dbReference type="NCBI Taxonomy" id="672"/>
    <lineage>
        <taxon>Bacteria</taxon>
        <taxon>Pseudomonadati</taxon>
        <taxon>Pseudomonadota</taxon>
        <taxon>Gammaproteobacteria</taxon>
        <taxon>Vibrionales</taxon>
        <taxon>Vibrionaceae</taxon>
        <taxon>Vibrio</taxon>
    </lineage>
</organism>
<evidence type="ECO:0000313" key="3">
    <source>
        <dbReference type="Proteomes" id="UP000237466"/>
    </source>
</evidence>
<keyword evidence="1" id="KW-0812">Transmembrane</keyword>
<reference evidence="2 3" key="1">
    <citation type="journal article" date="2018" name="Front. Microbiol.">
        <title>Phylogeny of Vibrio vulnificus from the Analysis of the Core-Genome: Implications for Intra-Species Taxonomy.</title>
        <authorList>
            <person name="Roig F.J."/>
            <person name="Gonzalez-Candelas F."/>
            <person name="Sanjuan E."/>
            <person name="Fouz B."/>
            <person name="Feil E.J."/>
            <person name="Llorens C."/>
            <person name="Baker-Austin C."/>
            <person name="Oliver J.D."/>
            <person name="Danin-Poleg Y."/>
            <person name="Gibas C.J."/>
            <person name="Kashi Y."/>
            <person name="Gulig P.A."/>
            <person name="Morrison S.S."/>
            <person name="Amaro C."/>
        </authorList>
    </citation>
    <scope>NUCLEOTIDE SEQUENCE [LARGE SCALE GENOMIC DNA]</scope>
    <source>
        <strain evidence="2 3">CECT4608</strain>
    </source>
</reference>
<comment type="caution">
    <text evidence="2">The sequence shown here is derived from an EMBL/GenBank/DDBJ whole genome shotgun (WGS) entry which is preliminary data.</text>
</comment>
<accession>A0A2S3QXK7</accession>
<evidence type="ECO:0000313" key="2">
    <source>
        <dbReference type="EMBL" id="POB43117.1"/>
    </source>
</evidence>
<keyword evidence="1" id="KW-1133">Transmembrane helix</keyword>
<protein>
    <submittedName>
        <fullName evidence="2">Pilus assembly protein CpaB</fullName>
    </submittedName>
</protein>
<dbReference type="AlphaFoldDB" id="A0A2S3QXK7"/>
<gene>
    <name evidence="2" type="ORF">CRN52_21355</name>
</gene>
<evidence type="ECO:0000256" key="1">
    <source>
        <dbReference type="SAM" id="Phobius"/>
    </source>
</evidence>
<proteinExistence type="predicted"/>
<feature type="transmembrane region" description="Helical" evidence="1">
    <location>
        <begin position="20"/>
        <end position="38"/>
    </location>
</feature>
<dbReference type="KEGG" id="vvl:VV93_v1c35960"/>
<sequence>MEGNLHFSLIKKDKIMNRAVIILFLSLAIFSTLFFLMGDMFETEEVVAAEPVIEPTVVLLELTQGVEKSGIVSKSVYKEIEVKLSEAHSNRHALKNELNIQPGALFNRPLLKGTILSNDVISNPGDRDYMFLSLKKDEVPYYYEPSSSNIIENITLQPGDSVSFVSTTSSRSNLLETGYKDIGHLVSKIIISDAKVIQVIKSERNVNTTKASESQNSLVIALKVPQVLKLEMAQKIGDISIVPSSVAKRYLSIRSSDILEDQFGVRELRGKE</sequence>